<name>A0A7X0HR25_9BACI</name>
<dbReference type="Proteomes" id="UP000531594">
    <property type="component" value="Unassembled WGS sequence"/>
</dbReference>
<evidence type="ECO:0000313" key="1">
    <source>
        <dbReference type="EMBL" id="MBB6445239.1"/>
    </source>
</evidence>
<proteinExistence type="predicted"/>
<gene>
    <name evidence="1" type="ORF">HNR53_001857</name>
</gene>
<reference evidence="1 2" key="1">
    <citation type="submission" date="2020-08" db="EMBL/GenBank/DDBJ databases">
        <title>Genomic Encyclopedia of Type Strains, Phase IV (KMG-IV): sequencing the most valuable type-strain genomes for metagenomic binning, comparative biology and taxonomic classification.</title>
        <authorList>
            <person name="Goeker M."/>
        </authorList>
    </citation>
    <scope>NUCLEOTIDE SEQUENCE [LARGE SCALE GENOMIC DNA]</scope>
    <source>
        <strain evidence="1 2">DSM 5391</strain>
    </source>
</reference>
<dbReference type="EMBL" id="JACHGK010000005">
    <property type="protein sequence ID" value="MBB6445239.1"/>
    <property type="molecule type" value="Genomic_DNA"/>
</dbReference>
<organism evidence="1 2">
    <name type="scientific">Bacillus benzoevorans</name>
    <dbReference type="NCBI Taxonomy" id="1456"/>
    <lineage>
        <taxon>Bacteria</taxon>
        <taxon>Bacillati</taxon>
        <taxon>Bacillota</taxon>
        <taxon>Bacilli</taxon>
        <taxon>Bacillales</taxon>
        <taxon>Bacillaceae</taxon>
        <taxon>Bacillus</taxon>
    </lineage>
</organism>
<protein>
    <recommendedName>
        <fullName evidence="3">Branched-chain amino acid aminotransferase</fullName>
    </recommendedName>
</protein>
<evidence type="ECO:0000313" key="2">
    <source>
        <dbReference type="Proteomes" id="UP000531594"/>
    </source>
</evidence>
<evidence type="ECO:0008006" key="3">
    <source>
        <dbReference type="Google" id="ProtNLM"/>
    </source>
</evidence>
<dbReference type="AlphaFoldDB" id="A0A7X0HR25"/>
<keyword evidence="2" id="KW-1185">Reference proteome</keyword>
<accession>A0A7X0HR25</accession>
<comment type="caution">
    <text evidence="1">The sequence shown here is derived from an EMBL/GenBank/DDBJ whole genome shotgun (WGS) entry which is preliminary data.</text>
</comment>
<sequence length="205" mass="24188">MLLKNVTNYIEKLLAEREQMNEVQELALFEEEKAYVEKHHIRHEEQKNLIVKDSMTRFQGAYIERCDKESDEIIAEESDPFLEKPISYFKTHKEEFMYMESPWFDLIGADAVSFEADSVFGTYDVMLGLKLPKKTENAIKTYLTNNLHKEEASYDLMFNSSDGLWDFNFSLNSLNEYHEEWTINEAYCAIYHFLFQLVATVEAKV</sequence>
<dbReference type="RefSeq" id="WP_184525088.1">
    <property type="nucleotide sequence ID" value="NZ_JACHGK010000005.1"/>
</dbReference>